<dbReference type="Pfam" id="PF04762">
    <property type="entry name" value="Beta-prop_ELP1_1st"/>
    <property type="match status" value="1"/>
</dbReference>
<reference evidence="6" key="1">
    <citation type="submission" date="2020-10" db="EMBL/GenBank/DDBJ databases">
        <authorList>
            <person name="Castelo-Branco R."/>
            <person name="Eusebio N."/>
            <person name="Adriana R."/>
            <person name="Vieira A."/>
            <person name="Brugerolle De Fraissinette N."/>
            <person name="Rezende De Castro R."/>
            <person name="Schneider M.P."/>
            <person name="Vasconcelos V."/>
            <person name="Leao P.N."/>
        </authorList>
    </citation>
    <scope>NUCLEOTIDE SEQUENCE</scope>
    <source>
        <strain evidence="6">LEGE 11467</strain>
    </source>
</reference>
<dbReference type="GO" id="GO:0007165">
    <property type="term" value="P:signal transduction"/>
    <property type="evidence" value="ECO:0007669"/>
    <property type="project" value="InterPro"/>
</dbReference>
<dbReference type="PANTHER" id="PTHR44129">
    <property type="entry name" value="WD REPEAT-CONTAINING PROTEIN POP1"/>
    <property type="match status" value="1"/>
</dbReference>
<feature type="repeat" description="WD" evidence="3">
    <location>
        <begin position="779"/>
        <end position="815"/>
    </location>
</feature>
<accession>A0A928Z9D8</accession>
<feature type="domain" description="TIR" evidence="5">
    <location>
        <begin position="3"/>
        <end position="122"/>
    </location>
</feature>
<dbReference type="RefSeq" id="WP_264321790.1">
    <property type="nucleotide sequence ID" value="NZ_JADEXN010000216.1"/>
</dbReference>
<evidence type="ECO:0000313" key="7">
    <source>
        <dbReference type="Proteomes" id="UP000621799"/>
    </source>
</evidence>
<organism evidence="6 7">
    <name type="scientific">Zarconia navalis LEGE 11467</name>
    <dbReference type="NCBI Taxonomy" id="1828826"/>
    <lineage>
        <taxon>Bacteria</taxon>
        <taxon>Bacillati</taxon>
        <taxon>Cyanobacteriota</taxon>
        <taxon>Cyanophyceae</taxon>
        <taxon>Oscillatoriophycideae</taxon>
        <taxon>Oscillatoriales</taxon>
        <taxon>Oscillatoriales incertae sedis</taxon>
        <taxon>Zarconia</taxon>
        <taxon>Zarconia navalis</taxon>
    </lineage>
</organism>
<evidence type="ECO:0000256" key="1">
    <source>
        <dbReference type="ARBA" id="ARBA00022574"/>
    </source>
</evidence>
<evidence type="ECO:0000256" key="4">
    <source>
        <dbReference type="SAM" id="Coils"/>
    </source>
</evidence>
<dbReference type="SUPFAM" id="SSF52200">
    <property type="entry name" value="Toll/Interleukin receptor TIR domain"/>
    <property type="match status" value="3"/>
</dbReference>
<name>A0A928Z9D8_9CYAN</name>
<dbReference type="InterPro" id="IPR019775">
    <property type="entry name" value="WD40_repeat_CS"/>
</dbReference>
<protein>
    <submittedName>
        <fullName evidence="6">TIR domain-containing protein</fullName>
    </submittedName>
</protein>
<dbReference type="Gene3D" id="2.130.10.10">
    <property type="entry name" value="YVTN repeat-like/Quinoprotein amine dehydrogenase"/>
    <property type="match status" value="6"/>
</dbReference>
<dbReference type="InterPro" id="IPR035897">
    <property type="entry name" value="Toll_tir_struct_dom_sf"/>
</dbReference>
<dbReference type="Pfam" id="PF23389">
    <property type="entry name" value="Beta-prop_WDR19_1st"/>
    <property type="match status" value="1"/>
</dbReference>
<dbReference type="Pfam" id="PF00400">
    <property type="entry name" value="WD40"/>
    <property type="match status" value="7"/>
</dbReference>
<dbReference type="SUPFAM" id="SSF50978">
    <property type="entry name" value="WD40 repeat-like"/>
    <property type="match status" value="2"/>
</dbReference>
<dbReference type="PROSITE" id="PS00678">
    <property type="entry name" value="WD_REPEATS_1"/>
    <property type="match status" value="4"/>
</dbReference>
<dbReference type="EMBL" id="JADEXN010000216">
    <property type="protein sequence ID" value="MBE9041588.1"/>
    <property type="molecule type" value="Genomic_DNA"/>
</dbReference>
<feature type="repeat" description="WD" evidence="3">
    <location>
        <begin position="948"/>
        <end position="989"/>
    </location>
</feature>
<sequence>MTTFFDAFISYGRIDSKEFAIALKERLEQQGLKIWFDFDNIPYAVDFQNQINDGISRAHNFIFIISPHAVNSPYCLKEIELAIQFKKRIIPLLHIMQISRETWQQRNPKGTDEAWEEYQVKGLHESDRNMHPIIRQLNWLPFEEHHADFEDSCEKLIDLLSYHREYVRQHTDLLAKAIEWEQRNKQNRYLLIGEKKQQALSWLKIRFKDEQPPCIPADLHCEYITESIKNANNLMTQVFISYADEDREIMETICKGLRREGITVWHNDTDIQTGEAFEESFCRGIEQADNIIYLLSQNSIDSYRALHNLDYALSLHKRIIPILVGEVPSKKIPSVLQNLQYLDLTDNENLEDYWLDESQLLKILDRDAPYYKEHKILLTKAIKWKQQGENPSILLRGYNLRSAETWLRVAQTRTQHIPTPLQEEFITQSLRQPPLESLDVFICYSRADSDLARQINDRLQMQGKMTWFDQESIASGTDFQKEMYLGIKACDNFVFIISPRSIHSPYCAGEVEYAASLNKRFVTVLNRRVKSADLHPELTKVQWIDFNRHDRDFNANFYPLVRTLDTDRQHLHNHTKWLQRALEWEERGRSDDLLLHGSESAFANKWLQKTEQEYKKPTATTLQKEFIEASQNAIAAAQAKKQRRRDEMLRLQKERAQLLEEQAREAEARLAQEKKHAKRQRKMLAAVSLLFVAAASSSLVAFSLWTRAKTIQEGHMNSVSRFSLSLLEENRKLDAALEALRAGKQLQEQPQVSQKTRSLVLNALQAAVYRSGFQEKNRLSEHRDSVNSVSFSPDERLEDRIIATASSDNTIKLWDCKGELLQTLEGHEGTVTSISFSPDGKTIVSGSWDNTIRLWSREGKALGTIGGHGDTIYGVSFSPDGQIIASSSQDGTVKLWNLQGELLNTLEHEDGVSSVAWSPDGQTIASTIYDPPIITLWSREGKKLKTLEEGHDQPIHSVRFSPDGKTIASGGDDRKLILWDAQTGVRQRTIQRHDKAVKSVAFSPDSETIASASRDGTVKLWDRKTGVRQRTLKGHKLDVNSVSFSPDGLTIASASTDKTVKLWSFENPIETQILQHLGEGRKAVKSISFSPDGKSVATASEDGTVKIWSREGEGEWLLDRTLPHPGWVSSVSFSRDGQTLATAGKGRTIRLWSREGELLREIPHDDGVNTVSFSPNGKKIAVGNQDNSVTLLNREGDRLGNFKVDEDGGSDIQVLSVAWSPDSQKIAVSSEDKTAVTLWSANGERLGTLEGHQQEVHSISFSPNGWRIATASMDGTVKLWSREGTELYTLEGHDNRVRSVSFSPDSKIVASASDDGTVRLWDADNGEPRNIWRGDSGRVYSVAWSPNGKILASGARNGTVILWNLEDLRLARLMEDACDWVADYLTYNSNVEESDSILCPEIEN</sequence>
<keyword evidence="1 3" id="KW-0853">WD repeat</keyword>
<dbReference type="SMART" id="SM00320">
    <property type="entry name" value="WD40"/>
    <property type="match status" value="14"/>
</dbReference>
<evidence type="ECO:0000313" key="6">
    <source>
        <dbReference type="EMBL" id="MBE9041588.1"/>
    </source>
</evidence>
<keyword evidence="4" id="KW-0175">Coiled coil</keyword>
<dbReference type="InterPro" id="IPR001680">
    <property type="entry name" value="WD40_rpt"/>
</dbReference>
<dbReference type="Pfam" id="PF13676">
    <property type="entry name" value="TIR_2"/>
    <property type="match status" value="3"/>
</dbReference>
<feature type="domain" description="TIR" evidence="5">
    <location>
        <begin position="234"/>
        <end position="361"/>
    </location>
</feature>
<comment type="caution">
    <text evidence="6">The sequence shown here is derived from an EMBL/GenBank/DDBJ whole genome shotgun (WGS) entry which is preliminary data.</text>
</comment>
<dbReference type="PRINTS" id="PR00320">
    <property type="entry name" value="GPROTEINBRPT"/>
</dbReference>
<dbReference type="Gene3D" id="3.40.50.10140">
    <property type="entry name" value="Toll/interleukin-1 receptor homology (TIR) domain"/>
    <property type="match status" value="3"/>
</dbReference>
<feature type="repeat" description="WD" evidence="3">
    <location>
        <begin position="824"/>
        <end position="856"/>
    </location>
</feature>
<keyword evidence="7" id="KW-1185">Reference proteome</keyword>
<dbReference type="InterPro" id="IPR020472">
    <property type="entry name" value="WD40_PAC1"/>
</dbReference>
<dbReference type="CDD" id="cd00200">
    <property type="entry name" value="WD40"/>
    <property type="match status" value="2"/>
</dbReference>
<feature type="repeat" description="WD" evidence="3">
    <location>
        <begin position="1032"/>
        <end position="1073"/>
    </location>
</feature>
<feature type="domain" description="TIR" evidence="5">
    <location>
        <begin position="436"/>
        <end position="565"/>
    </location>
</feature>
<evidence type="ECO:0000256" key="3">
    <source>
        <dbReference type="PROSITE-ProRule" id="PRU00221"/>
    </source>
</evidence>
<dbReference type="InterPro" id="IPR057855">
    <property type="entry name" value="Beta-prop_WDR19_1st"/>
</dbReference>
<feature type="repeat" description="WD" evidence="3">
    <location>
        <begin position="1290"/>
        <end position="1331"/>
    </location>
</feature>
<feature type="coiled-coil region" evidence="4">
    <location>
        <begin position="627"/>
        <end position="683"/>
    </location>
</feature>
<feature type="repeat" description="WD" evidence="3">
    <location>
        <begin position="1077"/>
        <end position="1109"/>
    </location>
</feature>
<evidence type="ECO:0000256" key="2">
    <source>
        <dbReference type="ARBA" id="ARBA00022737"/>
    </source>
</evidence>
<dbReference type="InterPro" id="IPR015943">
    <property type="entry name" value="WD40/YVTN_repeat-like_dom_sf"/>
</dbReference>
<dbReference type="PROSITE" id="PS50104">
    <property type="entry name" value="TIR"/>
    <property type="match status" value="3"/>
</dbReference>
<dbReference type="InterPro" id="IPR056164">
    <property type="entry name" value="Beta-prop_ELP1_1st"/>
</dbReference>
<dbReference type="InterPro" id="IPR036322">
    <property type="entry name" value="WD40_repeat_dom_sf"/>
</dbReference>
<dbReference type="PROSITE" id="PS50082">
    <property type="entry name" value="WD_REPEATS_2"/>
    <property type="match status" value="12"/>
</dbReference>
<feature type="repeat" description="WD" evidence="3">
    <location>
        <begin position="865"/>
        <end position="899"/>
    </location>
</feature>
<feature type="repeat" description="WD" evidence="3">
    <location>
        <begin position="1332"/>
        <end position="1373"/>
    </location>
</feature>
<keyword evidence="2" id="KW-0677">Repeat</keyword>
<feature type="repeat" description="WD" evidence="3">
    <location>
        <begin position="1249"/>
        <end position="1281"/>
    </location>
</feature>
<proteinExistence type="predicted"/>
<dbReference type="Proteomes" id="UP000621799">
    <property type="component" value="Unassembled WGS sequence"/>
</dbReference>
<dbReference type="InterPro" id="IPR000157">
    <property type="entry name" value="TIR_dom"/>
</dbReference>
<evidence type="ECO:0000259" key="5">
    <source>
        <dbReference type="PROSITE" id="PS50104"/>
    </source>
</evidence>
<feature type="repeat" description="WD" evidence="3">
    <location>
        <begin position="990"/>
        <end position="1031"/>
    </location>
</feature>
<dbReference type="PROSITE" id="PS50294">
    <property type="entry name" value="WD_REPEATS_REGION"/>
    <property type="match status" value="11"/>
</dbReference>
<dbReference type="InterPro" id="IPR050349">
    <property type="entry name" value="WD_LIS1/nudF_dynein_reg"/>
</dbReference>
<feature type="repeat" description="WD" evidence="3">
    <location>
        <begin position="1121"/>
        <end position="1153"/>
    </location>
</feature>
<feature type="repeat" description="WD" evidence="3">
    <location>
        <begin position="1161"/>
        <end position="1193"/>
    </location>
</feature>
<gene>
    <name evidence="6" type="ORF">IQ235_12435</name>
</gene>
<dbReference type="SMART" id="SM00255">
    <property type="entry name" value="TIR"/>
    <property type="match status" value="3"/>
</dbReference>